<dbReference type="Proteomes" id="UP000478836">
    <property type="component" value="Unassembled WGS sequence"/>
</dbReference>
<comment type="caution">
    <text evidence="2">The sequence shown here is derived from an EMBL/GenBank/DDBJ whole genome shotgun (WGS) entry which is preliminary data.</text>
</comment>
<feature type="transmembrane region" description="Helical" evidence="1">
    <location>
        <begin position="161"/>
        <end position="184"/>
    </location>
</feature>
<evidence type="ECO:0000313" key="2">
    <source>
        <dbReference type="EMBL" id="KAB1866610.1"/>
    </source>
</evidence>
<protein>
    <submittedName>
        <fullName evidence="2">Acyl-CoA synthetase</fullName>
    </submittedName>
</protein>
<keyword evidence="1" id="KW-1133">Transmembrane helix</keyword>
<evidence type="ECO:0000256" key="1">
    <source>
        <dbReference type="SAM" id="Phobius"/>
    </source>
</evidence>
<gene>
    <name evidence="2" type="ORF">F6A08_01955</name>
</gene>
<keyword evidence="3" id="KW-1185">Reference proteome</keyword>
<dbReference type="RefSeq" id="WP_026049902.1">
    <property type="nucleotide sequence ID" value="NZ_CBDRDE010000003.1"/>
</dbReference>
<feature type="transmembrane region" description="Helical" evidence="1">
    <location>
        <begin position="127"/>
        <end position="149"/>
    </location>
</feature>
<dbReference type="EMBL" id="WAAO01000001">
    <property type="protein sequence ID" value="KAB1866610.1"/>
    <property type="molecule type" value="Genomic_DNA"/>
</dbReference>
<evidence type="ECO:0000313" key="3">
    <source>
        <dbReference type="Proteomes" id="UP000478836"/>
    </source>
</evidence>
<sequence>MSAPARAFTMRHVQLLRALFAAIAALMITFSSDHSAAVGLSVFSGFVFVSALAHVLAAWLVLPAGSRWSSILLAAVGVVAGMASGIPAWRSDDLFFIVVSGWALISGGIELLAGIRARRTGDLLARDAITVGALGILLAVVLLLIPAGFLQEYTIEKAGTFLLSGIILGVGMFGGYAAIVAVFLGIAGLTPKRVDADAVASDPDHSAAPAEHGGER</sequence>
<organism evidence="2 3">
    <name type="scientific">Microbacterium algeriense</name>
    <dbReference type="NCBI Taxonomy" id="2615184"/>
    <lineage>
        <taxon>Bacteria</taxon>
        <taxon>Bacillati</taxon>
        <taxon>Actinomycetota</taxon>
        <taxon>Actinomycetes</taxon>
        <taxon>Micrococcales</taxon>
        <taxon>Microbacteriaceae</taxon>
        <taxon>Microbacterium</taxon>
    </lineage>
</organism>
<feature type="transmembrane region" description="Helical" evidence="1">
    <location>
        <begin position="36"/>
        <end position="62"/>
    </location>
</feature>
<dbReference type="GeneID" id="77475190"/>
<feature type="transmembrane region" description="Helical" evidence="1">
    <location>
        <begin position="95"/>
        <end position="115"/>
    </location>
</feature>
<name>A0ABQ6V851_9MICO</name>
<accession>A0ABQ6V851</accession>
<proteinExistence type="predicted"/>
<reference evidence="3" key="1">
    <citation type="submission" date="2019-09" db="EMBL/GenBank/DDBJ databases">
        <title>Whole genome sequencing of Microbacterium maritypicum.</title>
        <authorList>
            <person name="Lenchi N."/>
        </authorList>
    </citation>
    <scope>NUCLEOTIDE SEQUENCE [LARGE SCALE GENOMIC DNA]</scope>
    <source>
        <strain evidence="3">G1</strain>
    </source>
</reference>
<keyword evidence="1" id="KW-0472">Membrane</keyword>
<feature type="transmembrane region" description="Helical" evidence="1">
    <location>
        <begin position="69"/>
        <end position="89"/>
    </location>
</feature>
<keyword evidence="1" id="KW-0812">Transmembrane</keyword>
<feature type="transmembrane region" description="Helical" evidence="1">
    <location>
        <begin position="12"/>
        <end position="30"/>
    </location>
</feature>